<comment type="caution">
    <text evidence="1">The sequence shown here is derived from an EMBL/GenBank/DDBJ whole genome shotgun (WGS) entry which is preliminary data.</text>
</comment>
<organism evidence="1 2">
    <name type="scientific">Parelaphostrongylus tenuis</name>
    <name type="common">Meningeal worm</name>
    <dbReference type="NCBI Taxonomy" id="148309"/>
    <lineage>
        <taxon>Eukaryota</taxon>
        <taxon>Metazoa</taxon>
        <taxon>Ecdysozoa</taxon>
        <taxon>Nematoda</taxon>
        <taxon>Chromadorea</taxon>
        <taxon>Rhabditida</taxon>
        <taxon>Rhabditina</taxon>
        <taxon>Rhabditomorpha</taxon>
        <taxon>Strongyloidea</taxon>
        <taxon>Metastrongylidae</taxon>
        <taxon>Parelaphostrongylus</taxon>
    </lineage>
</organism>
<reference evidence="1" key="1">
    <citation type="submission" date="2021-06" db="EMBL/GenBank/DDBJ databases">
        <title>Parelaphostrongylus tenuis whole genome reference sequence.</title>
        <authorList>
            <person name="Garwood T.J."/>
            <person name="Larsen P.A."/>
            <person name="Fountain-Jones N.M."/>
            <person name="Garbe J.R."/>
            <person name="Macchietto M.G."/>
            <person name="Kania S.A."/>
            <person name="Gerhold R.W."/>
            <person name="Richards J.E."/>
            <person name="Wolf T.M."/>
        </authorList>
    </citation>
    <scope>NUCLEOTIDE SEQUENCE</scope>
    <source>
        <strain evidence="1">MNPRO001-30</strain>
        <tissue evidence="1">Meninges</tissue>
    </source>
</reference>
<name>A0AAD5N9C3_PARTN</name>
<accession>A0AAD5N9C3</accession>
<protein>
    <submittedName>
        <fullName evidence="1">Uncharacterized protein</fullName>
    </submittedName>
</protein>
<evidence type="ECO:0000313" key="1">
    <source>
        <dbReference type="EMBL" id="KAJ1365227.1"/>
    </source>
</evidence>
<evidence type="ECO:0000313" key="2">
    <source>
        <dbReference type="Proteomes" id="UP001196413"/>
    </source>
</evidence>
<dbReference type="EMBL" id="JAHQIW010005198">
    <property type="protein sequence ID" value="KAJ1365227.1"/>
    <property type="molecule type" value="Genomic_DNA"/>
</dbReference>
<dbReference type="Proteomes" id="UP001196413">
    <property type="component" value="Unassembled WGS sequence"/>
</dbReference>
<proteinExistence type="predicted"/>
<dbReference type="AlphaFoldDB" id="A0AAD5N9C3"/>
<sequence length="85" mass="9496">MVDRYSAIVAASLKDGSTLVRYQILESLTSLVKEQFMRCEVSSYCSLLDFSRISSPNFLRISTMCQSTVKLMAVVSVGKRESVSF</sequence>
<keyword evidence="2" id="KW-1185">Reference proteome</keyword>
<gene>
    <name evidence="1" type="ORF">KIN20_025466</name>
</gene>